<evidence type="ECO:0000313" key="3">
    <source>
        <dbReference type="EMBL" id="KAH0593728.1"/>
    </source>
</evidence>
<evidence type="ECO:0000313" key="4">
    <source>
        <dbReference type="Proteomes" id="UP000764110"/>
    </source>
</evidence>
<comment type="caution">
    <text evidence="3">The sequence shown here is derived from an EMBL/GenBank/DDBJ whole genome shotgun (WGS) entry which is preliminary data.</text>
</comment>
<reference evidence="3 4" key="1">
    <citation type="submission" date="2020-07" db="EMBL/GenBank/DDBJ databases">
        <title>Metarhizium humberi genome.</title>
        <authorList>
            <person name="Lysoe E."/>
        </authorList>
    </citation>
    <scope>NUCLEOTIDE SEQUENCE [LARGE SCALE GENOMIC DNA]</scope>
    <source>
        <strain evidence="3 4">ESALQ1638</strain>
    </source>
</reference>
<organism evidence="3 4">
    <name type="scientific">Metarhizium humberi</name>
    <dbReference type="NCBI Taxonomy" id="2596975"/>
    <lineage>
        <taxon>Eukaryota</taxon>
        <taxon>Fungi</taxon>
        <taxon>Dikarya</taxon>
        <taxon>Ascomycota</taxon>
        <taxon>Pezizomycotina</taxon>
        <taxon>Sordariomycetes</taxon>
        <taxon>Hypocreomycetidae</taxon>
        <taxon>Hypocreales</taxon>
        <taxon>Clavicipitaceae</taxon>
        <taxon>Metarhizium</taxon>
    </lineage>
</organism>
<keyword evidence="2" id="KW-1133">Transmembrane helix</keyword>
<evidence type="ECO:0000256" key="2">
    <source>
        <dbReference type="SAM" id="Phobius"/>
    </source>
</evidence>
<proteinExistence type="predicted"/>
<dbReference type="AlphaFoldDB" id="A0A9P8M4D0"/>
<gene>
    <name evidence="3" type="ORF">MHUMG1_08479</name>
</gene>
<dbReference type="Proteomes" id="UP000764110">
    <property type="component" value="Unassembled WGS sequence"/>
</dbReference>
<evidence type="ECO:0000256" key="1">
    <source>
        <dbReference type="SAM" id="MobiDB-lite"/>
    </source>
</evidence>
<feature type="compositionally biased region" description="Basic and acidic residues" evidence="1">
    <location>
        <begin position="112"/>
        <end position="129"/>
    </location>
</feature>
<feature type="transmembrane region" description="Helical" evidence="2">
    <location>
        <begin position="12"/>
        <end position="34"/>
    </location>
</feature>
<feature type="region of interest" description="Disordered" evidence="1">
    <location>
        <begin position="97"/>
        <end position="139"/>
    </location>
</feature>
<protein>
    <submittedName>
        <fullName evidence="3">Uncharacterized protein</fullName>
    </submittedName>
</protein>
<accession>A0A9P8M4D0</accession>
<keyword evidence="2" id="KW-0812">Transmembrane</keyword>
<dbReference type="EMBL" id="JACEFI010000019">
    <property type="protein sequence ID" value="KAH0593728.1"/>
    <property type="molecule type" value="Genomic_DNA"/>
</dbReference>
<sequence>MRKALLSSSEVSALVSIIVVILFTLALFLSGYALQQRTLQDLRVAIRPGHTKPSPKAHLPDYFTRETVRLQDGTVVVGESLADKDEKARIAKKYELRGDEAKGKTRRKQKQKQGDDVRLAPEQREHHGEAQGVGGTKRQATEEQLAMLETIKERAAGQAWGVDHPDPLAKNPLPVTRAERRKLIKDEIQRLAQADKPLQPRQYELMASRVVLARDATGVRLRFWLSSEERRRGFRAEGYTRRGSDLPSVECLMAVVMPLHLLKLLLLGDVPAKMRHVVSRVLCMRSLPANETWYTEYK</sequence>
<keyword evidence="4" id="KW-1185">Reference proteome</keyword>
<name>A0A9P8M4D0_9HYPO</name>
<keyword evidence="2" id="KW-0472">Membrane</keyword>